<dbReference type="AlphaFoldDB" id="A0A6I8MD12"/>
<dbReference type="EMBL" id="LR738855">
    <property type="protein sequence ID" value="VZH84132.1"/>
    <property type="molecule type" value="Genomic_DNA"/>
</dbReference>
<accession>A0A6I8MD12</accession>
<evidence type="ECO:0000313" key="2">
    <source>
        <dbReference type="Proteomes" id="UP000423525"/>
    </source>
</evidence>
<dbReference type="RefSeq" id="WP_155871214.1">
    <property type="nucleotide sequence ID" value="NZ_CP168248.1"/>
</dbReference>
<dbReference type="Proteomes" id="UP000423525">
    <property type="component" value="Chromosome"/>
</dbReference>
<sequence length="182" mass="19442">MISVIDVVSDTVEDPTVVMWHVHTSPDYPASLMSGAWVLGPAESHGVDNLSSLLTNTWALPLTPAAAELVPAGIPVISLDDVRAAVEAGLGEIKSVIASAKKDNPKLVAPRFSTLPAISPEDFRAAYHGEPQAETAWSAASAVAAWMQTWLDIEQQRRSRAYLKDALGSSARSLPLHLLPTR</sequence>
<gene>
    <name evidence="1" type="ORF">FRC0190_00169</name>
</gene>
<reference evidence="1 2" key="1">
    <citation type="submission" date="2019-11" db="EMBL/GenBank/DDBJ databases">
        <authorList>
            <person name="Brisse S."/>
        </authorList>
    </citation>
    <scope>NUCLEOTIDE SEQUENCE [LARGE SCALE GENOMIC DNA]</scope>
    <source>
        <strain evidence="1">FRC0190</strain>
    </source>
</reference>
<dbReference type="KEGG" id="crf:FRC0190_00169"/>
<proteinExistence type="predicted"/>
<protein>
    <submittedName>
        <fullName evidence="1">Uncharacterized protein</fullName>
    </submittedName>
</protein>
<name>A0A6I8MD12_9CORY</name>
<organism evidence="1 2">
    <name type="scientific">Corynebacterium rouxii</name>
    <dbReference type="NCBI Taxonomy" id="2719119"/>
    <lineage>
        <taxon>Bacteria</taxon>
        <taxon>Bacillati</taxon>
        <taxon>Actinomycetota</taxon>
        <taxon>Actinomycetes</taxon>
        <taxon>Mycobacteriales</taxon>
        <taxon>Corynebacteriaceae</taxon>
        <taxon>Corynebacterium</taxon>
    </lineage>
</organism>
<evidence type="ECO:0000313" key="1">
    <source>
        <dbReference type="EMBL" id="VZH84132.1"/>
    </source>
</evidence>